<proteinExistence type="predicted"/>
<feature type="region of interest" description="Disordered" evidence="1">
    <location>
        <begin position="16"/>
        <end position="52"/>
    </location>
</feature>
<sequence>MWAKVYCSYRMSSKSQKKVVQQKRNKRSKANYTPSERANDYGRKYAPGPNPPDVTAQPWWPITVSAIRKPGDYTFNNLIADFLSQVGKGNTFNPTDWNSDKGSPFRLQVRFQKVAVWNLTGRLVSLVVWDIEEINYISNSDHTEKDTLGSWIDCGGSSTFPAIGYNYPASHHRRVFRPDPRYDGYKILTTSSSSTDSILYHIKIEWRTDGLPSPTPNVSYPQSERLIQNLGPRIDKVAAAVEKAEKDREESNSVIKTVIDGVGYAANVVYPVARHSLVGDATTIASLCSGSLSSFADLSVECREGHED</sequence>
<feature type="compositionally biased region" description="Basic residues" evidence="1">
    <location>
        <begin position="16"/>
        <end position="29"/>
    </location>
</feature>
<reference evidence="2" key="2">
    <citation type="submission" date="2016-04" db="EMBL/GenBank/DDBJ databases">
        <authorList>
            <person name="Evans L.H."/>
            <person name="Alamgir A."/>
            <person name="Owens N."/>
            <person name="Weber N.D."/>
            <person name="Virtaneva K."/>
            <person name="Barbian K."/>
            <person name="Babar A."/>
            <person name="Rosenke K."/>
        </authorList>
    </citation>
    <scope>NUCLEOTIDE SEQUENCE</scope>
</reference>
<evidence type="ECO:0000256" key="1">
    <source>
        <dbReference type="SAM" id="MobiDB-lite"/>
    </source>
</evidence>
<reference evidence="2" key="1">
    <citation type="journal article" date="2016" name="Virology">
        <title>West African Anopheles gambiae mosquitoes harbor a taxonomically diverse virome including new insect-specific flaviviruses, mononegaviruses, and totiviruses.</title>
        <authorList>
            <person name="Fauver J.R."/>
            <person name="Grubaugh N.D."/>
            <person name="Krajacich B.J."/>
            <person name="Weger-Lucarelli J."/>
            <person name="Lakin S.M."/>
            <person name="Fakoli L.S. Jr"/>
            <person name="Bolay F.K."/>
            <person name="Diclaro J.W. Jr"/>
            <person name="Dabire K.R."/>
            <person name="Foy B.D."/>
            <person name="Brackney D.E."/>
            <person name="Ebel G.D."/>
            <person name="Stenglein M.D."/>
        </authorList>
    </citation>
    <scope>NUCLEOTIDE SEQUENCE</scope>
</reference>
<name>A0A1C9U5E3_9VIRU</name>
<accession>A0A1C9U5E3</accession>
<protein>
    <submittedName>
        <fullName evidence="2">ORF1</fullName>
    </submittedName>
</protein>
<evidence type="ECO:0000313" key="2">
    <source>
        <dbReference type="EMBL" id="AOR51386.1"/>
    </source>
</evidence>
<dbReference type="EMBL" id="KX148556">
    <property type="protein sequence ID" value="AOR51386.1"/>
    <property type="molecule type" value="Genomic_RNA"/>
</dbReference>
<organism evidence="2">
    <name type="scientific">Chaq virus-like 3</name>
    <dbReference type="NCBI Taxonomy" id="1903534"/>
    <lineage>
        <taxon>Viruses</taxon>
    </lineage>
</organism>